<comment type="caution">
    <text evidence="1">The sequence shown here is derived from an EMBL/GenBank/DDBJ whole genome shotgun (WGS) entry which is preliminary data.</text>
</comment>
<reference evidence="1 2" key="1">
    <citation type="journal article" date="2019" name="Sci. Rep.">
        <title>Orb-weaving spider Araneus ventricosus genome elucidates the spidroin gene catalogue.</title>
        <authorList>
            <person name="Kono N."/>
            <person name="Nakamura H."/>
            <person name="Ohtoshi R."/>
            <person name="Moran D.A.P."/>
            <person name="Shinohara A."/>
            <person name="Yoshida Y."/>
            <person name="Fujiwara M."/>
            <person name="Mori M."/>
            <person name="Tomita M."/>
            <person name="Arakawa K."/>
        </authorList>
    </citation>
    <scope>NUCLEOTIDE SEQUENCE [LARGE SCALE GENOMIC DNA]</scope>
</reference>
<proteinExistence type="predicted"/>
<dbReference type="Proteomes" id="UP000499080">
    <property type="component" value="Unassembled WGS sequence"/>
</dbReference>
<evidence type="ECO:0000313" key="2">
    <source>
        <dbReference type="Proteomes" id="UP000499080"/>
    </source>
</evidence>
<dbReference type="EMBL" id="BGPR01142332">
    <property type="protein sequence ID" value="GBN70245.1"/>
    <property type="molecule type" value="Genomic_DNA"/>
</dbReference>
<evidence type="ECO:0000313" key="1">
    <source>
        <dbReference type="EMBL" id="GBN70245.1"/>
    </source>
</evidence>
<keyword evidence="2" id="KW-1185">Reference proteome</keyword>
<dbReference type="OrthoDB" id="6455700at2759"/>
<gene>
    <name evidence="1" type="ORF">AVEN_129432_1</name>
</gene>
<organism evidence="1 2">
    <name type="scientific">Araneus ventricosus</name>
    <name type="common">Orbweaver spider</name>
    <name type="synonym">Epeira ventricosa</name>
    <dbReference type="NCBI Taxonomy" id="182803"/>
    <lineage>
        <taxon>Eukaryota</taxon>
        <taxon>Metazoa</taxon>
        <taxon>Ecdysozoa</taxon>
        <taxon>Arthropoda</taxon>
        <taxon>Chelicerata</taxon>
        <taxon>Arachnida</taxon>
        <taxon>Araneae</taxon>
        <taxon>Araneomorphae</taxon>
        <taxon>Entelegynae</taxon>
        <taxon>Araneoidea</taxon>
        <taxon>Araneidae</taxon>
        <taxon>Araneus</taxon>
    </lineage>
</organism>
<sequence length="85" mass="10114">MNKHSKDIRVFIVLEMAKCHENVKAVQLEWQEEFHNKNWPDTRSLLHSREINAKNIWFSDEAYFSLDGLTKALVKEGSHFETLFH</sequence>
<accession>A0A4Y2R4M6</accession>
<name>A0A4Y2R4M6_ARAVE</name>
<dbReference type="AlphaFoldDB" id="A0A4Y2R4M6"/>
<protein>
    <submittedName>
        <fullName evidence="1">Uncharacterized protein</fullName>
    </submittedName>
</protein>